<proteinExistence type="predicted"/>
<organism evidence="1 2">
    <name type="scientific">Stieleria varia</name>
    <dbReference type="NCBI Taxonomy" id="2528005"/>
    <lineage>
        <taxon>Bacteria</taxon>
        <taxon>Pseudomonadati</taxon>
        <taxon>Planctomycetota</taxon>
        <taxon>Planctomycetia</taxon>
        <taxon>Pirellulales</taxon>
        <taxon>Pirellulaceae</taxon>
        <taxon>Stieleria</taxon>
    </lineage>
</organism>
<accession>A0A5C6A287</accession>
<dbReference type="OrthoDB" id="219295at2"/>
<protein>
    <submittedName>
        <fullName evidence="1">Uncharacterized protein</fullName>
    </submittedName>
</protein>
<dbReference type="EMBL" id="SJPN01000009">
    <property type="protein sequence ID" value="TWT93338.1"/>
    <property type="molecule type" value="Genomic_DNA"/>
</dbReference>
<evidence type="ECO:0000313" key="1">
    <source>
        <dbReference type="EMBL" id="TWT93338.1"/>
    </source>
</evidence>
<evidence type="ECO:0000313" key="2">
    <source>
        <dbReference type="Proteomes" id="UP000320176"/>
    </source>
</evidence>
<keyword evidence="2" id="KW-1185">Reference proteome</keyword>
<dbReference type="AlphaFoldDB" id="A0A5C6A287"/>
<reference evidence="1 2" key="1">
    <citation type="submission" date="2019-02" db="EMBL/GenBank/DDBJ databases">
        <title>Deep-cultivation of Planctomycetes and their phenomic and genomic characterization uncovers novel biology.</title>
        <authorList>
            <person name="Wiegand S."/>
            <person name="Jogler M."/>
            <person name="Boedeker C."/>
            <person name="Pinto D."/>
            <person name="Vollmers J."/>
            <person name="Rivas-Marin E."/>
            <person name="Kohn T."/>
            <person name="Peeters S.H."/>
            <person name="Heuer A."/>
            <person name="Rast P."/>
            <person name="Oberbeckmann S."/>
            <person name="Bunk B."/>
            <person name="Jeske O."/>
            <person name="Meyerdierks A."/>
            <person name="Storesund J.E."/>
            <person name="Kallscheuer N."/>
            <person name="Luecker S."/>
            <person name="Lage O.M."/>
            <person name="Pohl T."/>
            <person name="Merkel B.J."/>
            <person name="Hornburger P."/>
            <person name="Mueller R.-W."/>
            <person name="Bruemmer F."/>
            <person name="Labrenz M."/>
            <person name="Spormann A.M."/>
            <person name="Op Den Camp H."/>
            <person name="Overmann J."/>
            <person name="Amann R."/>
            <person name="Jetten M.S.M."/>
            <person name="Mascher T."/>
            <person name="Medema M.H."/>
            <person name="Devos D.P."/>
            <person name="Kaster A.-K."/>
            <person name="Ovreas L."/>
            <person name="Rohde M."/>
            <person name="Galperin M.Y."/>
            <person name="Jogler C."/>
        </authorList>
    </citation>
    <scope>NUCLEOTIDE SEQUENCE [LARGE SCALE GENOMIC DNA]</scope>
    <source>
        <strain evidence="1 2">Pla52n</strain>
    </source>
</reference>
<name>A0A5C6A287_9BACT</name>
<sequence length="1176" mass="133114">MADRAEKKRRAREGIARARLMYRRDLQWTIGFPIADFSATPRSRQPDSVHWCCLPKPGSAGAVTPILIDREIIRRSELTVSRLRHQFPNALTELFESPDQWLTRFDDLIANLKCVVHEGAPVSLLRESFEHADSTDKSQRAWLTLRRRHPELERCILAIQMAERMSPQPADSSIIDWIDNSAEGLMRLKVFDGCPASTPSVLPDPLALQLKLVCLSNGFRAPSCVERIANLLLSDGFRFIHHPDPSVFVRHHAERLRREQSTKTAATESSDSAPAERQTMLPLVMHWIDESLLAKGSRRNALLDVLSELGNPTIAETIDEIALQLHAEAKRLERICSELQQVQQVTRAWTKAPFKKPLREVSHARMIEDQDAALVMQWGLLLGEGIDLPDPFLQSIAAWMRASVLRPRTQVALVTQLLSRWNQVRNSKQSACVLRSIERIFLGLSDCVCSSQHPHRMLTCIRQMLPQGRSTSLQVFEPWLETSQPVSRPAKPYQRTPDLTAFIQLICELDRLDELPTQSNLIRSLAEIIAGCPSVSDATQLVIAFNHTQTLVNGVTAKEIYSAQPFVEHPRALAALLWSIDSKYIDEDDLIALHPLSVSPLGRRMIERFVHDEGDRPLQRLANLASAIVESGLSVSSSPPQLANDDWIARYPERLHESLRLLAQACENSEQIARDVLAHDFVDTSKRQSEKQFLQQRLESAELDDSQRARFTRRVEAIDRLLTSELAVSDERLARLAEKIEHRALSRYEKWVIQSLSDQARVFLDLGEQPIPSDQIDRQDLQLLIARVAGLEARMRRLGVRLLKRSFAGETCPGVEEPENAAFVQRMTDLGIELSPWLDTNRTTRVEPGNAPAYALQISRDPMDYLLMGHWFKTCLAPEGFNFFSTIANAVDINKQVLYGRTDDGSVVGRCLLTLGDRGELMRYRAYAHESRYGFESAVESFVNSLATAMNTTRSTTARVSELVSPSWYDDGAVDGDRDSVACLLQQYQQLVIKHASNAVPSVDDIEAIEQSITAVLSRYDLDSLVEESQYWRDGRTNMPQPWIMQLIWKALLEQNARFRTTLRFALRAADTKHTGFLDELLTDVSPRDIITQFRRSRCGYADCYCFAGIGEISNVRAILSRIEPHLALKAMRASRKRSIRSDLAEVSHERRALLAEIHERLGRLKLPERLRGTCG</sequence>
<dbReference type="RefSeq" id="WP_146522944.1">
    <property type="nucleotide sequence ID" value="NZ_CP151726.1"/>
</dbReference>
<dbReference type="Proteomes" id="UP000320176">
    <property type="component" value="Unassembled WGS sequence"/>
</dbReference>
<gene>
    <name evidence="1" type="ORF">Pla52n_59980</name>
</gene>
<comment type="caution">
    <text evidence="1">The sequence shown here is derived from an EMBL/GenBank/DDBJ whole genome shotgun (WGS) entry which is preliminary data.</text>
</comment>